<keyword evidence="1" id="KW-1133">Transmembrane helix</keyword>
<feature type="transmembrane region" description="Helical" evidence="1">
    <location>
        <begin position="28"/>
        <end position="50"/>
    </location>
</feature>
<comment type="caution">
    <text evidence="2">The sequence shown here is derived from an EMBL/GenBank/DDBJ whole genome shotgun (WGS) entry which is preliminary data.</text>
</comment>
<keyword evidence="1" id="KW-0472">Membrane</keyword>
<dbReference type="OrthoDB" id="5120472at2759"/>
<organism evidence="2 3">
    <name type="scientific">Fusarium beomiforme</name>
    <dbReference type="NCBI Taxonomy" id="44412"/>
    <lineage>
        <taxon>Eukaryota</taxon>
        <taxon>Fungi</taxon>
        <taxon>Dikarya</taxon>
        <taxon>Ascomycota</taxon>
        <taxon>Pezizomycotina</taxon>
        <taxon>Sordariomycetes</taxon>
        <taxon>Hypocreomycetidae</taxon>
        <taxon>Hypocreales</taxon>
        <taxon>Nectriaceae</taxon>
        <taxon>Fusarium</taxon>
        <taxon>Fusarium burgessii species complex</taxon>
    </lineage>
</organism>
<reference evidence="2" key="2">
    <citation type="submission" date="2020-02" db="EMBL/GenBank/DDBJ databases">
        <title>Identification and distribution of gene clusters putatively required for synthesis of sphingolipid metabolism inhibitors in phylogenetically diverse species of the filamentous fungus Fusarium.</title>
        <authorList>
            <person name="Kim H.-S."/>
            <person name="Busman M."/>
            <person name="Brown D.W."/>
            <person name="Divon H."/>
            <person name="Uhlig S."/>
            <person name="Proctor R.H."/>
        </authorList>
    </citation>
    <scope>NUCLEOTIDE SEQUENCE</scope>
    <source>
        <strain evidence="2">NRRL 25174</strain>
    </source>
</reference>
<evidence type="ECO:0000256" key="1">
    <source>
        <dbReference type="SAM" id="Phobius"/>
    </source>
</evidence>
<protein>
    <submittedName>
        <fullName evidence="2">Uncharacterized protein</fullName>
    </submittedName>
</protein>
<feature type="transmembrane region" description="Helical" evidence="1">
    <location>
        <begin position="224"/>
        <end position="244"/>
    </location>
</feature>
<gene>
    <name evidence="2" type="ORF">FBEOM_10686</name>
</gene>
<feature type="transmembrane region" description="Helical" evidence="1">
    <location>
        <begin position="192"/>
        <end position="212"/>
    </location>
</feature>
<accession>A0A9P5ABU6</accession>
<evidence type="ECO:0000313" key="2">
    <source>
        <dbReference type="EMBL" id="KAF4335449.1"/>
    </source>
</evidence>
<sequence>MASNATSTPNCQLPTGLSSVPIEKDCNVTLLLLLAFVLGHIATIGTHVALGHRKIRNNLRYWEVLYLNGLPSDAISWTPYSSLATITITIMQCIICAAAIKSSGLNFGIGPLIGLFLTKPRIGWVVVMLSSCFYKSFTDTATDVLFQESVLGTLALPGAIMFFQHSGFGQRPDGCAKDDKAGANMTTNLLRLGSGGLVACGVILLLCGMAMIWKRRFLKKGLGLLAMIPCMGAFVSAWVLWVGFDQAVSDGSFCFSESVFASILAVSITFPVINGLLRVYIGYPRGGYY</sequence>
<feature type="transmembrane region" description="Helical" evidence="1">
    <location>
        <begin position="259"/>
        <end position="281"/>
    </location>
</feature>
<keyword evidence="3" id="KW-1185">Reference proteome</keyword>
<dbReference type="AlphaFoldDB" id="A0A9P5ABU6"/>
<evidence type="ECO:0000313" key="3">
    <source>
        <dbReference type="Proteomes" id="UP000730481"/>
    </source>
</evidence>
<proteinExistence type="predicted"/>
<keyword evidence="1" id="KW-0812">Transmembrane</keyword>
<dbReference type="Proteomes" id="UP000730481">
    <property type="component" value="Unassembled WGS sequence"/>
</dbReference>
<name>A0A9P5ABU6_9HYPO</name>
<dbReference type="EMBL" id="PVQB02000559">
    <property type="protein sequence ID" value="KAF4335449.1"/>
    <property type="molecule type" value="Genomic_DNA"/>
</dbReference>
<reference evidence="2" key="1">
    <citation type="journal article" date="2017" name="Mycologia">
        <title>Fusarium algeriense, sp. nov., a novel toxigenic crown rot pathogen of durum wheat from Algeria is nested in the Fusarium burgessii species complex.</title>
        <authorList>
            <person name="Laraba I."/>
            <person name="Keddad A."/>
            <person name="Boureghda H."/>
            <person name="Abdallah N."/>
            <person name="Vaughan M.M."/>
            <person name="Proctor R.H."/>
            <person name="Busman M."/>
            <person name="O'Donnell K."/>
        </authorList>
    </citation>
    <scope>NUCLEOTIDE SEQUENCE</scope>
    <source>
        <strain evidence="2">NRRL 25174</strain>
    </source>
</reference>
<feature type="transmembrane region" description="Helical" evidence="1">
    <location>
        <begin position="145"/>
        <end position="163"/>
    </location>
</feature>